<sequence length="101" mass="11184">MSSTDGDCKTTLPIMRLVGTLYEKVKSVLDQVRTSDSYEKDSFPTRRFCSFRGWLTVLHKTSVPSSGCTVSCIFSFFGIFLLAGVTYSGKLNGTHRENSPS</sequence>
<dbReference type="AlphaFoldDB" id="A0A7C9A7K6"/>
<dbReference type="EMBL" id="GISG01205063">
    <property type="protein sequence ID" value="MBA4659771.1"/>
    <property type="molecule type" value="Transcribed_RNA"/>
</dbReference>
<reference evidence="2" key="1">
    <citation type="journal article" date="2013" name="J. Plant Res.">
        <title>Effect of fungi and light on seed germination of three Opuntia species from semiarid lands of central Mexico.</title>
        <authorList>
            <person name="Delgado-Sanchez P."/>
            <person name="Jimenez-Bremont J.F."/>
            <person name="Guerrero-Gonzalez Mde L."/>
            <person name="Flores J."/>
        </authorList>
    </citation>
    <scope>NUCLEOTIDE SEQUENCE</scope>
    <source>
        <tissue evidence="2">Cladode</tissue>
    </source>
</reference>
<evidence type="ECO:0000313" key="2">
    <source>
        <dbReference type="EMBL" id="MBA4659771.1"/>
    </source>
</evidence>
<accession>A0A7C9A7K6</accession>
<evidence type="ECO:0000256" key="1">
    <source>
        <dbReference type="SAM" id="Phobius"/>
    </source>
</evidence>
<protein>
    <submittedName>
        <fullName evidence="2">Uncharacterized protein</fullName>
    </submittedName>
</protein>
<keyword evidence="1" id="KW-0472">Membrane</keyword>
<feature type="transmembrane region" description="Helical" evidence="1">
    <location>
        <begin position="63"/>
        <end position="87"/>
    </location>
</feature>
<proteinExistence type="predicted"/>
<name>A0A7C9A7K6_OPUST</name>
<keyword evidence="1" id="KW-1133">Transmembrane helix</keyword>
<organism evidence="2">
    <name type="scientific">Opuntia streptacantha</name>
    <name type="common">Prickly pear cactus</name>
    <name type="synonym">Opuntia cardona</name>
    <dbReference type="NCBI Taxonomy" id="393608"/>
    <lineage>
        <taxon>Eukaryota</taxon>
        <taxon>Viridiplantae</taxon>
        <taxon>Streptophyta</taxon>
        <taxon>Embryophyta</taxon>
        <taxon>Tracheophyta</taxon>
        <taxon>Spermatophyta</taxon>
        <taxon>Magnoliopsida</taxon>
        <taxon>eudicotyledons</taxon>
        <taxon>Gunneridae</taxon>
        <taxon>Pentapetalae</taxon>
        <taxon>Caryophyllales</taxon>
        <taxon>Cactineae</taxon>
        <taxon>Cactaceae</taxon>
        <taxon>Opuntioideae</taxon>
        <taxon>Opuntia</taxon>
    </lineage>
</organism>
<reference evidence="2" key="2">
    <citation type="submission" date="2020-07" db="EMBL/GenBank/DDBJ databases">
        <authorList>
            <person name="Vera ALvarez R."/>
            <person name="Arias-Moreno D.M."/>
            <person name="Jimenez-Jacinto V."/>
            <person name="Jimenez-Bremont J.F."/>
            <person name="Swaminathan K."/>
            <person name="Moose S.P."/>
            <person name="Guerrero-Gonzalez M.L."/>
            <person name="Marino-Ramirez L."/>
            <person name="Landsman D."/>
            <person name="Rodriguez-Kessler M."/>
            <person name="Delgado-Sanchez P."/>
        </authorList>
    </citation>
    <scope>NUCLEOTIDE SEQUENCE</scope>
    <source>
        <tissue evidence="2">Cladode</tissue>
    </source>
</reference>
<keyword evidence="1" id="KW-0812">Transmembrane</keyword>